<dbReference type="Proteomes" id="UP000332933">
    <property type="component" value="Unassembled WGS sequence"/>
</dbReference>
<evidence type="ECO:0000313" key="2">
    <source>
        <dbReference type="EMBL" id="KAF0715814.1"/>
    </source>
</evidence>
<protein>
    <submittedName>
        <fullName evidence="3">Aste57867_3183 protein</fullName>
    </submittedName>
</protein>
<evidence type="ECO:0000256" key="1">
    <source>
        <dbReference type="SAM" id="Coils"/>
    </source>
</evidence>
<sequence length="399" mass="45139">MTLSESDCDDRGLEFLPPPDDSLVSACINARDSLSSTSKTPRPKRVKALSASLVALREEEARLTREVIHLEKQHRVRMRMSTHGVSKWKAVAQRQLQMKLKTARENAHLRGMVAEQAALQDELEAIVLKKRRRMMVKMDDERWRLLRLGADAEQRAAAVRAIGERQLDAIESDMLVHGLMEKRDAMLSVRRLVDSAMEGVCCMRVVGQSLAHVGNIVWQTLLIMHEAASEPVQHHRRAMSSCQVQTVDANTVLVRVSCRENERTTDNVDTSMILKRRIRDDEISLVFRSIRDDEVNPTDKHTVDQEGWIHLMLDDTAPSTLGMAAVLYRSYARTKYPLSLLANMEADLFCLMDTIAMNGGDACRPRERPTREDLMEQVFTGAFREFGTAVCNRLSASCP</sequence>
<organism evidence="3 4">
    <name type="scientific">Aphanomyces stellatus</name>
    <dbReference type="NCBI Taxonomy" id="120398"/>
    <lineage>
        <taxon>Eukaryota</taxon>
        <taxon>Sar</taxon>
        <taxon>Stramenopiles</taxon>
        <taxon>Oomycota</taxon>
        <taxon>Saprolegniomycetes</taxon>
        <taxon>Saprolegniales</taxon>
        <taxon>Verrucalvaceae</taxon>
        <taxon>Aphanomyces</taxon>
    </lineage>
</organism>
<proteinExistence type="predicted"/>
<reference evidence="3 4" key="1">
    <citation type="submission" date="2019-03" db="EMBL/GenBank/DDBJ databases">
        <authorList>
            <person name="Gaulin E."/>
            <person name="Dumas B."/>
        </authorList>
    </citation>
    <scope>NUCLEOTIDE SEQUENCE [LARGE SCALE GENOMIC DNA]</scope>
    <source>
        <strain evidence="3">CBS 568.67</strain>
    </source>
</reference>
<dbReference type="EMBL" id="CAADRA010000516">
    <property type="protein sequence ID" value="VFT80357.1"/>
    <property type="molecule type" value="Genomic_DNA"/>
</dbReference>
<dbReference type="AlphaFoldDB" id="A0A485KA73"/>
<gene>
    <name evidence="3" type="primary">Aste57867_3183</name>
    <name evidence="2" type="ORF">As57867_003174</name>
    <name evidence="3" type="ORF">ASTE57867_3183</name>
</gene>
<accession>A0A485KA73</accession>
<evidence type="ECO:0000313" key="4">
    <source>
        <dbReference type="Proteomes" id="UP000332933"/>
    </source>
</evidence>
<keyword evidence="4" id="KW-1185">Reference proteome</keyword>
<reference evidence="2" key="2">
    <citation type="submission" date="2019-06" db="EMBL/GenBank/DDBJ databases">
        <title>Genomics analysis of Aphanomyces spp. identifies a new class of oomycete effector associated with host adaptation.</title>
        <authorList>
            <person name="Gaulin E."/>
        </authorList>
    </citation>
    <scope>NUCLEOTIDE SEQUENCE</scope>
    <source>
        <strain evidence="2">CBS 578.67</strain>
    </source>
</reference>
<keyword evidence="1" id="KW-0175">Coiled coil</keyword>
<evidence type="ECO:0000313" key="3">
    <source>
        <dbReference type="EMBL" id="VFT80357.1"/>
    </source>
</evidence>
<feature type="coiled-coil region" evidence="1">
    <location>
        <begin position="46"/>
        <end position="73"/>
    </location>
</feature>
<dbReference type="EMBL" id="VJMH01000516">
    <property type="protein sequence ID" value="KAF0715814.1"/>
    <property type="molecule type" value="Genomic_DNA"/>
</dbReference>
<name>A0A485KA73_9STRA</name>